<evidence type="ECO:0000313" key="7">
    <source>
        <dbReference type="WBParaSite" id="PTRK_0001230500.1"/>
    </source>
</evidence>
<dbReference type="SUPFAM" id="SSF55248">
    <property type="entry name" value="PCD-like"/>
    <property type="match status" value="1"/>
</dbReference>
<dbReference type="WBParaSite" id="PTRK_0001230500.1">
    <property type="protein sequence ID" value="PTRK_0001230500.1"/>
    <property type="gene ID" value="PTRK_0001230500"/>
</dbReference>
<dbReference type="EC" id="4.2.1.96" evidence="3"/>
<dbReference type="InterPro" id="IPR001533">
    <property type="entry name" value="Pterin_deHydtase"/>
</dbReference>
<dbReference type="STRING" id="131310.A0A0N4ZUP2"/>
<comment type="catalytic activity">
    <reaction evidence="1">
        <text>(4aS,6R)-4a-hydroxy-L-erythro-5,6,7,8-tetrahydrobiopterin = (6R)-L-erythro-6,7-dihydrobiopterin + H2O</text>
        <dbReference type="Rhea" id="RHEA:11920"/>
        <dbReference type="ChEBI" id="CHEBI:15377"/>
        <dbReference type="ChEBI" id="CHEBI:15642"/>
        <dbReference type="ChEBI" id="CHEBI:43120"/>
        <dbReference type="EC" id="4.2.1.96"/>
    </reaction>
</comment>
<accession>A0A0N4ZUP2</accession>
<dbReference type="GO" id="GO:0006729">
    <property type="term" value="P:tetrahydrobiopterin biosynthetic process"/>
    <property type="evidence" value="ECO:0007669"/>
    <property type="project" value="InterPro"/>
</dbReference>
<evidence type="ECO:0000256" key="4">
    <source>
        <dbReference type="ARBA" id="ARBA00023239"/>
    </source>
</evidence>
<keyword evidence="6" id="KW-1185">Reference proteome</keyword>
<keyword evidence="4" id="KW-0456">Lyase</keyword>
<dbReference type="Pfam" id="PF01329">
    <property type="entry name" value="Pterin_4a"/>
    <property type="match status" value="1"/>
</dbReference>
<evidence type="ECO:0000256" key="2">
    <source>
        <dbReference type="ARBA" id="ARBA00006472"/>
    </source>
</evidence>
<dbReference type="PANTHER" id="PTHR12599">
    <property type="entry name" value="PTERIN-4-ALPHA-CARBINOLAMINE DEHYDRATASE"/>
    <property type="match status" value="1"/>
</dbReference>
<sequence>MALTSDERNTLLMPLLENGWKMVNNRDAINKNITFKDFNQAFGFMTKIALMAEKMNHHPEWFNVYNKVDITLSTHDVDGLSKNDIKLATFIDNNIE</sequence>
<organism evidence="6 7">
    <name type="scientific">Parastrongyloides trichosuri</name>
    <name type="common">Possum-specific nematode worm</name>
    <dbReference type="NCBI Taxonomy" id="131310"/>
    <lineage>
        <taxon>Eukaryota</taxon>
        <taxon>Metazoa</taxon>
        <taxon>Ecdysozoa</taxon>
        <taxon>Nematoda</taxon>
        <taxon>Chromadorea</taxon>
        <taxon>Rhabditida</taxon>
        <taxon>Tylenchina</taxon>
        <taxon>Panagrolaimomorpha</taxon>
        <taxon>Strongyloidoidea</taxon>
        <taxon>Strongyloididae</taxon>
        <taxon>Parastrongyloides</taxon>
    </lineage>
</organism>
<dbReference type="Proteomes" id="UP000038045">
    <property type="component" value="Unplaced"/>
</dbReference>
<dbReference type="Gene3D" id="3.30.1360.20">
    <property type="entry name" value="Transcriptional coactivator/pterin dehydratase"/>
    <property type="match status" value="1"/>
</dbReference>
<evidence type="ECO:0000313" key="6">
    <source>
        <dbReference type="Proteomes" id="UP000038045"/>
    </source>
</evidence>
<dbReference type="AlphaFoldDB" id="A0A0N4ZUP2"/>
<dbReference type="PANTHER" id="PTHR12599:SF0">
    <property type="entry name" value="PTERIN-4-ALPHA-CARBINOLAMINE DEHYDRATASE"/>
    <property type="match status" value="1"/>
</dbReference>
<proteinExistence type="inferred from homology"/>
<protein>
    <recommendedName>
        <fullName evidence="3">4a-hydroxytetrahydrobiopterin dehydratase</fullName>
        <ecNumber evidence="3">4.2.1.96</ecNumber>
    </recommendedName>
    <alternativeName>
        <fullName evidence="5">4-alpha-hydroxy-tetrahydropterin dehydratase</fullName>
    </alternativeName>
</protein>
<reference evidence="7" key="1">
    <citation type="submission" date="2017-02" db="UniProtKB">
        <authorList>
            <consortium name="WormBaseParasite"/>
        </authorList>
    </citation>
    <scope>IDENTIFICATION</scope>
</reference>
<dbReference type="InterPro" id="IPR036428">
    <property type="entry name" value="PCD_sf"/>
</dbReference>
<evidence type="ECO:0000256" key="1">
    <source>
        <dbReference type="ARBA" id="ARBA00001554"/>
    </source>
</evidence>
<dbReference type="NCBIfam" id="NF002020">
    <property type="entry name" value="PRK00823.1-5"/>
    <property type="match status" value="1"/>
</dbReference>
<dbReference type="CDD" id="cd00914">
    <property type="entry name" value="PCD_DCoH_subfamily_b"/>
    <property type="match status" value="1"/>
</dbReference>
<dbReference type="GO" id="GO:0008124">
    <property type="term" value="F:4-alpha-hydroxytetrahydrobiopterin dehydratase activity"/>
    <property type="evidence" value="ECO:0007669"/>
    <property type="project" value="UniProtKB-EC"/>
</dbReference>
<dbReference type="HAMAP" id="MF_00434">
    <property type="entry name" value="Pterin_4_alpha"/>
    <property type="match status" value="1"/>
</dbReference>
<comment type="similarity">
    <text evidence="2">Belongs to the pterin-4-alpha-carbinolamine dehydratase family.</text>
</comment>
<evidence type="ECO:0000256" key="5">
    <source>
        <dbReference type="ARBA" id="ARBA00030497"/>
    </source>
</evidence>
<name>A0A0N4ZUP2_PARTI</name>
<evidence type="ECO:0000256" key="3">
    <source>
        <dbReference type="ARBA" id="ARBA00013252"/>
    </source>
</evidence>
<dbReference type="NCBIfam" id="NF002018">
    <property type="entry name" value="PRK00823.1-3"/>
    <property type="match status" value="1"/>
</dbReference>